<dbReference type="AlphaFoldDB" id="A0A853EWX4"/>
<name>A0A853EWX4_9MICO</name>
<gene>
    <name evidence="1" type="ORF">HZZ10_16595</name>
</gene>
<keyword evidence="2" id="KW-1185">Reference proteome</keyword>
<evidence type="ECO:0000313" key="1">
    <source>
        <dbReference type="EMBL" id="NYS95137.1"/>
    </source>
</evidence>
<dbReference type="Proteomes" id="UP000561011">
    <property type="component" value="Unassembled WGS sequence"/>
</dbReference>
<sequence length="141" mass="15621">MDKATYAVEVVRDGRWWVFEIPELGTGGQATSLSEVEHEAQGVAAMWLDVPPESISVDVSVRTPESVLAEWRQAALDEEQARVAQVQAAARRRAAVDALLEQGWTVIDTSYVLGISKQRVYQLSTVRDRERSSAPRRRAAG</sequence>
<dbReference type="EMBL" id="JACBYE010000057">
    <property type="protein sequence ID" value="NYS95137.1"/>
    <property type="molecule type" value="Genomic_DNA"/>
</dbReference>
<dbReference type="RefSeq" id="WP_179914352.1">
    <property type="nucleotide sequence ID" value="NZ_JACBYE010000057.1"/>
</dbReference>
<proteinExistence type="predicted"/>
<reference evidence="1 2" key="1">
    <citation type="submission" date="2020-07" db="EMBL/GenBank/DDBJ databases">
        <title>MOT database genomes.</title>
        <authorList>
            <person name="Joseph S."/>
            <person name="Aduse-Opoku J."/>
            <person name="Hashim A."/>
            <person name="Wade W."/>
            <person name="Curtis M."/>
        </authorList>
    </citation>
    <scope>NUCLEOTIDE SEQUENCE [LARGE SCALE GENOMIC DNA]</scope>
    <source>
        <strain evidence="1 2">DSM 100099</strain>
    </source>
</reference>
<evidence type="ECO:0000313" key="2">
    <source>
        <dbReference type="Proteomes" id="UP000561011"/>
    </source>
</evidence>
<comment type="caution">
    <text evidence="1">The sequence shown here is derived from an EMBL/GenBank/DDBJ whole genome shotgun (WGS) entry which is preliminary data.</text>
</comment>
<organism evidence="1 2">
    <name type="scientific">Sanguibacter inulinus</name>
    <dbReference type="NCBI Taxonomy" id="60922"/>
    <lineage>
        <taxon>Bacteria</taxon>
        <taxon>Bacillati</taxon>
        <taxon>Actinomycetota</taxon>
        <taxon>Actinomycetes</taxon>
        <taxon>Micrococcales</taxon>
        <taxon>Sanguibacteraceae</taxon>
        <taxon>Sanguibacter</taxon>
    </lineage>
</organism>
<accession>A0A853EWX4</accession>
<protein>
    <submittedName>
        <fullName evidence="1">Antitoxin HicB</fullName>
    </submittedName>
</protein>